<dbReference type="EMBL" id="UGTZ01000001">
    <property type="protein sequence ID" value="SUC31653.1"/>
    <property type="molecule type" value="Genomic_DNA"/>
</dbReference>
<dbReference type="InterPro" id="IPR038488">
    <property type="entry name" value="Integrase_DNA-bd_sf"/>
</dbReference>
<proteinExistence type="predicted"/>
<name>A0A379FTH1_PRORE</name>
<evidence type="ECO:0000313" key="3">
    <source>
        <dbReference type="Proteomes" id="UP000254208"/>
    </source>
</evidence>
<dbReference type="RefSeq" id="WP_115167356.1">
    <property type="nucleotide sequence ID" value="NZ_ABEXOC020000032.1"/>
</dbReference>
<protein>
    <recommendedName>
        <fullName evidence="1">Integrase DNA-binding domain-containing protein</fullName>
    </recommendedName>
</protein>
<reference evidence="2 3" key="1">
    <citation type="submission" date="2018-06" db="EMBL/GenBank/DDBJ databases">
        <authorList>
            <consortium name="Pathogen Informatics"/>
            <person name="Doyle S."/>
        </authorList>
    </citation>
    <scope>NUCLEOTIDE SEQUENCE [LARGE SCALE GENOMIC DNA]</scope>
    <source>
        <strain evidence="2 3">NCTC11801</strain>
    </source>
</reference>
<organism evidence="2 3">
    <name type="scientific">Providencia rettgeri</name>
    <dbReference type="NCBI Taxonomy" id="587"/>
    <lineage>
        <taxon>Bacteria</taxon>
        <taxon>Pseudomonadati</taxon>
        <taxon>Pseudomonadota</taxon>
        <taxon>Gammaproteobacteria</taxon>
        <taxon>Enterobacterales</taxon>
        <taxon>Morganellaceae</taxon>
        <taxon>Providencia</taxon>
    </lineage>
</organism>
<dbReference type="AlphaFoldDB" id="A0A379FTH1"/>
<gene>
    <name evidence="2" type="ORF">NCTC11801_02608</name>
</gene>
<accession>A0A379FTH1</accession>
<dbReference type="Pfam" id="PF13356">
    <property type="entry name" value="Arm-DNA-bind_3"/>
    <property type="match status" value="1"/>
</dbReference>
<evidence type="ECO:0000313" key="2">
    <source>
        <dbReference type="EMBL" id="SUC31653.1"/>
    </source>
</evidence>
<sequence length="60" mass="6693">MSEINKLTDKKLKNIHGKEISKLVMIADGRGLSILVSKKGSISWLYSYRFGGKLSRIIIG</sequence>
<dbReference type="Proteomes" id="UP000254208">
    <property type="component" value="Unassembled WGS sequence"/>
</dbReference>
<dbReference type="GeneID" id="93675023"/>
<feature type="domain" description="Integrase DNA-binding" evidence="1">
    <location>
        <begin position="7"/>
        <end position="59"/>
    </location>
</feature>
<dbReference type="InterPro" id="IPR025166">
    <property type="entry name" value="Integrase_DNA_bind_dom"/>
</dbReference>
<dbReference type="Gene3D" id="3.30.160.390">
    <property type="entry name" value="Integrase, DNA-binding domain"/>
    <property type="match status" value="1"/>
</dbReference>
<evidence type="ECO:0000259" key="1">
    <source>
        <dbReference type="Pfam" id="PF13356"/>
    </source>
</evidence>